<evidence type="ECO:0000313" key="10">
    <source>
        <dbReference type="Proteomes" id="UP000198901"/>
    </source>
</evidence>
<proteinExistence type="predicted"/>
<evidence type="ECO:0000256" key="3">
    <source>
        <dbReference type="ARBA" id="ARBA00022692"/>
    </source>
</evidence>
<dbReference type="InterPro" id="IPR009834">
    <property type="entry name" value="Ureide_permease"/>
</dbReference>
<feature type="transmembrane region" description="Helical" evidence="8">
    <location>
        <begin position="209"/>
        <end position="230"/>
    </location>
</feature>
<dbReference type="GO" id="GO:0005524">
    <property type="term" value="F:ATP binding"/>
    <property type="evidence" value="ECO:0007669"/>
    <property type="project" value="UniProtKB-KW"/>
</dbReference>
<dbReference type="STRING" id="563176.SAMN04488090_3151"/>
<dbReference type="Proteomes" id="UP000198901">
    <property type="component" value="Unassembled WGS sequence"/>
</dbReference>
<feature type="transmembrane region" description="Helical" evidence="8">
    <location>
        <begin position="109"/>
        <end position="128"/>
    </location>
</feature>
<dbReference type="PANTHER" id="PTHR31081">
    <property type="entry name" value="UREIDE PERMEASE 1-RELATED-RELATED"/>
    <property type="match status" value="1"/>
</dbReference>
<evidence type="ECO:0000256" key="5">
    <source>
        <dbReference type="ARBA" id="ARBA00022840"/>
    </source>
</evidence>
<keyword evidence="6 8" id="KW-1133">Transmembrane helix</keyword>
<evidence type="ECO:0000256" key="8">
    <source>
        <dbReference type="SAM" id="Phobius"/>
    </source>
</evidence>
<keyword evidence="10" id="KW-1185">Reference proteome</keyword>
<comment type="subcellular location">
    <subcellularLocation>
        <location evidence="1">Membrane</location>
        <topology evidence="1">Multi-pass membrane protein</topology>
    </subcellularLocation>
</comment>
<evidence type="ECO:0000313" key="9">
    <source>
        <dbReference type="EMBL" id="SDM29702.1"/>
    </source>
</evidence>
<dbReference type="AlphaFoldDB" id="A0A1G9S2Q8"/>
<keyword evidence="7 8" id="KW-0472">Membrane</keyword>
<dbReference type="GO" id="GO:0015505">
    <property type="term" value="F:uracil:monoatomic cation symporter activity"/>
    <property type="evidence" value="ECO:0007669"/>
    <property type="project" value="TreeGrafter"/>
</dbReference>
<keyword evidence="4" id="KW-0547">Nucleotide-binding</keyword>
<dbReference type="OrthoDB" id="110585at2"/>
<name>A0A1G9S2Q8_9BACT</name>
<feature type="transmembrane region" description="Helical" evidence="8">
    <location>
        <begin position="39"/>
        <end position="61"/>
    </location>
</feature>
<feature type="transmembrane region" description="Helical" evidence="8">
    <location>
        <begin position="81"/>
        <end position="102"/>
    </location>
</feature>
<dbReference type="EMBL" id="FNGS01000005">
    <property type="protein sequence ID" value="SDM29702.1"/>
    <property type="molecule type" value="Genomic_DNA"/>
</dbReference>
<sequence>MWVVDTYAMAVAGCLVTMLCWGSWANTQKLASTSWRFELFYWDYVWGILLFSLLLAFTAGSNGTEGRSFTDDLAQATRPNLLSAFWGGIVFNVANIVLVAAIAIAGMSVAFPVGIGIALVLGVIVNYLDRPEGQPGLLFGGVALVSMAIWLNARAYRSLAGRTGGVSARGLLLSVVAGVAMGFFYKYVAAAMATDFAHPEAGKLTPYTALVLFALGIAASNMLINTYLIYKPVTGAPSSYAAYFRGSGRDHLMGIFGGMIWTLGMALSILASDKAGPAISYGLGQGATIVAAIWGIYIWKEFREAPPSTGRLLKVMLLLYAVGLGLLIAARL</sequence>
<feature type="transmembrane region" description="Helical" evidence="8">
    <location>
        <begin position="251"/>
        <end position="272"/>
    </location>
</feature>
<feature type="transmembrane region" description="Helical" evidence="8">
    <location>
        <begin position="6"/>
        <end position="27"/>
    </location>
</feature>
<dbReference type="PANTHER" id="PTHR31081:SF16">
    <property type="entry name" value="UREIDE PERMEASE 5"/>
    <property type="match status" value="1"/>
</dbReference>
<dbReference type="RefSeq" id="WP_093204151.1">
    <property type="nucleotide sequence ID" value="NZ_FNGS01000005.1"/>
</dbReference>
<dbReference type="InterPro" id="IPR030189">
    <property type="entry name" value="UPS_plant"/>
</dbReference>
<keyword evidence="3 8" id="KW-0812">Transmembrane</keyword>
<accession>A0A1G9S2Q8</accession>
<keyword evidence="5" id="KW-0067">ATP-binding</keyword>
<gene>
    <name evidence="9" type="ORF">SAMN04488090_3151</name>
</gene>
<feature type="transmembrane region" description="Helical" evidence="8">
    <location>
        <begin position="311"/>
        <end position="330"/>
    </location>
</feature>
<feature type="transmembrane region" description="Helical" evidence="8">
    <location>
        <begin position="171"/>
        <end position="189"/>
    </location>
</feature>
<evidence type="ECO:0000256" key="7">
    <source>
        <dbReference type="ARBA" id="ARBA00023136"/>
    </source>
</evidence>
<keyword evidence="2" id="KW-0813">Transport</keyword>
<evidence type="ECO:0000256" key="6">
    <source>
        <dbReference type="ARBA" id="ARBA00022989"/>
    </source>
</evidence>
<dbReference type="Pfam" id="PF07168">
    <property type="entry name" value="Ureide_permease"/>
    <property type="match status" value="2"/>
</dbReference>
<evidence type="ECO:0000256" key="1">
    <source>
        <dbReference type="ARBA" id="ARBA00004141"/>
    </source>
</evidence>
<dbReference type="GO" id="GO:0005274">
    <property type="term" value="F:allantoin:proton symporter activity"/>
    <property type="evidence" value="ECO:0007669"/>
    <property type="project" value="TreeGrafter"/>
</dbReference>
<reference evidence="9 10" key="1">
    <citation type="submission" date="2016-10" db="EMBL/GenBank/DDBJ databases">
        <authorList>
            <person name="de Groot N.N."/>
        </authorList>
    </citation>
    <scope>NUCLEOTIDE SEQUENCE [LARGE SCALE GENOMIC DNA]</scope>
    <source>
        <strain evidence="9 10">DSM 21668</strain>
    </source>
</reference>
<evidence type="ECO:0000256" key="4">
    <source>
        <dbReference type="ARBA" id="ARBA00022741"/>
    </source>
</evidence>
<organism evidence="9 10">
    <name type="scientific">Siphonobacter aquaeclarae</name>
    <dbReference type="NCBI Taxonomy" id="563176"/>
    <lineage>
        <taxon>Bacteria</taxon>
        <taxon>Pseudomonadati</taxon>
        <taxon>Bacteroidota</taxon>
        <taxon>Cytophagia</taxon>
        <taxon>Cytophagales</taxon>
        <taxon>Cytophagaceae</taxon>
        <taxon>Siphonobacter</taxon>
    </lineage>
</organism>
<protein>
    <submittedName>
        <fullName evidence="9">Glucose uptake protein</fullName>
    </submittedName>
</protein>
<feature type="transmembrane region" description="Helical" evidence="8">
    <location>
        <begin position="134"/>
        <end position="151"/>
    </location>
</feature>
<evidence type="ECO:0000256" key="2">
    <source>
        <dbReference type="ARBA" id="ARBA00022448"/>
    </source>
</evidence>
<feature type="transmembrane region" description="Helical" evidence="8">
    <location>
        <begin position="278"/>
        <end position="299"/>
    </location>
</feature>
<dbReference type="GO" id="GO:0016020">
    <property type="term" value="C:membrane"/>
    <property type="evidence" value="ECO:0007669"/>
    <property type="project" value="UniProtKB-SubCell"/>
</dbReference>